<keyword evidence="3" id="KW-1185">Reference proteome</keyword>
<dbReference type="Proteomes" id="UP000658127">
    <property type="component" value="Unassembled WGS sequence"/>
</dbReference>
<evidence type="ECO:0000256" key="1">
    <source>
        <dbReference type="SAM" id="MobiDB-lite"/>
    </source>
</evidence>
<accession>A0ABQ2K852</accession>
<evidence type="ECO:0000313" key="3">
    <source>
        <dbReference type="Proteomes" id="UP000658127"/>
    </source>
</evidence>
<comment type="caution">
    <text evidence="2">The sequence shown here is derived from an EMBL/GenBank/DDBJ whole genome shotgun (WGS) entry which is preliminary data.</text>
</comment>
<reference evidence="3" key="1">
    <citation type="journal article" date="2019" name="Int. J. Syst. Evol. Microbiol.">
        <title>The Global Catalogue of Microorganisms (GCM) 10K type strain sequencing project: providing services to taxonomists for standard genome sequencing and annotation.</title>
        <authorList>
            <consortium name="The Broad Institute Genomics Platform"/>
            <consortium name="The Broad Institute Genome Sequencing Center for Infectious Disease"/>
            <person name="Wu L."/>
            <person name="Ma J."/>
        </authorList>
    </citation>
    <scope>NUCLEOTIDE SEQUENCE [LARGE SCALE GENOMIC DNA]</scope>
    <source>
        <strain evidence="3">CGMCC 4.7329</strain>
    </source>
</reference>
<feature type="region of interest" description="Disordered" evidence="1">
    <location>
        <begin position="1"/>
        <end position="47"/>
    </location>
</feature>
<organism evidence="2 3">
    <name type="scientific">Nocardia rhizosphaerihabitans</name>
    <dbReference type="NCBI Taxonomy" id="1691570"/>
    <lineage>
        <taxon>Bacteria</taxon>
        <taxon>Bacillati</taxon>
        <taxon>Actinomycetota</taxon>
        <taxon>Actinomycetes</taxon>
        <taxon>Mycobacteriales</taxon>
        <taxon>Nocardiaceae</taxon>
        <taxon>Nocardia</taxon>
    </lineage>
</organism>
<proteinExistence type="predicted"/>
<feature type="compositionally biased region" description="Basic and acidic residues" evidence="1">
    <location>
        <begin position="33"/>
        <end position="47"/>
    </location>
</feature>
<sequence>MRGQWVGEGRSAPTGARRVKSGAVEQRPGQNARGRDGILHGEIDADAADRRHRVRGIADARQAGHVPALE</sequence>
<evidence type="ECO:0000313" key="2">
    <source>
        <dbReference type="EMBL" id="GGN73526.1"/>
    </source>
</evidence>
<name>A0ABQ2K852_9NOCA</name>
<dbReference type="EMBL" id="BMNE01000002">
    <property type="protein sequence ID" value="GGN73526.1"/>
    <property type="molecule type" value="Genomic_DNA"/>
</dbReference>
<protein>
    <submittedName>
        <fullName evidence="2">Uncharacterized protein</fullName>
    </submittedName>
</protein>
<gene>
    <name evidence="2" type="ORF">GCM10011610_16090</name>
</gene>